<accession>A0A8H6U6K5</accession>
<dbReference type="Proteomes" id="UP000639643">
    <property type="component" value="Unassembled WGS sequence"/>
</dbReference>
<evidence type="ECO:0000313" key="2">
    <source>
        <dbReference type="EMBL" id="KAF6842564.1"/>
    </source>
</evidence>
<protein>
    <submittedName>
        <fullName evidence="2">Uncharacterized protein</fullName>
    </submittedName>
</protein>
<keyword evidence="3" id="KW-1185">Reference proteome</keyword>
<organism evidence="2 3">
    <name type="scientific">Colletotrichum musicola</name>
    <dbReference type="NCBI Taxonomy" id="2175873"/>
    <lineage>
        <taxon>Eukaryota</taxon>
        <taxon>Fungi</taxon>
        <taxon>Dikarya</taxon>
        <taxon>Ascomycota</taxon>
        <taxon>Pezizomycotina</taxon>
        <taxon>Sordariomycetes</taxon>
        <taxon>Hypocreomycetidae</taxon>
        <taxon>Glomerellales</taxon>
        <taxon>Glomerellaceae</taxon>
        <taxon>Colletotrichum</taxon>
        <taxon>Colletotrichum orchidearum species complex</taxon>
    </lineage>
</organism>
<feature type="non-terminal residue" evidence="2">
    <location>
        <position position="63"/>
    </location>
</feature>
<evidence type="ECO:0000256" key="1">
    <source>
        <dbReference type="SAM" id="MobiDB-lite"/>
    </source>
</evidence>
<dbReference type="AlphaFoldDB" id="A0A8H6U6K5"/>
<comment type="caution">
    <text evidence="2">The sequence shown here is derived from an EMBL/GenBank/DDBJ whole genome shotgun (WGS) entry which is preliminary data.</text>
</comment>
<reference evidence="2" key="1">
    <citation type="journal article" date="2020" name="Phytopathology">
        <title>Genome Sequence Resources of Colletotrichum truncatum, C. plurivorum, C. musicola, and C. sojae: Four Species Pathogenic to Soybean (Glycine max).</title>
        <authorList>
            <person name="Rogerio F."/>
            <person name="Boufleur T.R."/>
            <person name="Ciampi-Guillardi M."/>
            <person name="Sukno S.A."/>
            <person name="Thon M.R."/>
            <person name="Massola Junior N.S."/>
            <person name="Baroncelli R."/>
        </authorList>
    </citation>
    <scope>NUCLEOTIDE SEQUENCE</scope>
    <source>
        <strain evidence="2">LFN0074</strain>
    </source>
</reference>
<proteinExistence type="predicted"/>
<sequence length="63" mass="6948">MAGNRRAKGKGKGPQKATQPPRKGKTVHILEVLPVETFTRIVELLDVRKPNNNCPSKELLALC</sequence>
<gene>
    <name evidence="2" type="ORF">CMUS01_02943</name>
</gene>
<dbReference type="EMBL" id="WIGM01000066">
    <property type="protein sequence ID" value="KAF6842564.1"/>
    <property type="molecule type" value="Genomic_DNA"/>
</dbReference>
<feature type="compositionally biased region" description="Basic residues" evidence="1">
    <location>
        <begin position="1"/>
        <end position="13"/>
    </location>
</feature>
<name>A0A8H6U6K5_9PEZI</name>
<evidence type="ECO:0000313" key="3">
    <source>
        <dbReference type="Proteomes" id="UP000639643"/>
    </source>
</evidence>
<feature type="region of interest" description="Disordered" evidence="1">
    <location>
        <begin position="1"/>
        <end position="26"/>
    </location>
</feature>